<feature type="coiled-coil region" evidence="4">
    <location>
        <begin position="72"/>
        <end position="99"/>
    </location>
</feature>
<protein>
    <recommendedName>
        <fullName evidence="7">GrpE protein homolog</fullName>
    </recommendedName>
</protein>
<comment type="caution">
    <text evidence="5">The sequence shown here is derived from an EMBL/GenBank/DDBJ whole genome shotgun (WGS) entry which is preliminary data.</text>
</comment>
<dbReference type="GO" id="GO:0001405">
    <property type="term" value="C:PAM complex, Tim23 associated import motor"/>
    <property type="evidence" value="ECO:0007669"/>
    <property type="project" value="TreeGrafter"/>
</dbReference>
<evidence type="ECO:0000313" key="6">
    <source>
        <dbReference type="Proteomes" id="UP000288216"/>
    </source>
</evidence>
<keyword evidence="2" id="KW-0143">Chaperone</keyword>
<comment type="similarity">
    <text evidence="1 3">Belongs to the GrpE family.</text>
</comment>
<dbReference type="PANTHER" id="PTHR21237">
    <property type="entry name" value="GRPE PROTEIN"/>
    <property type="match status" value="1"/>
</dbReference>
<name>A0A401NHV6_SCYTO</name>
<sequence length="239" mass="26983">KMVATYLSVVRSSCERAVMWASRPRGFLTLCGNPIQHKTEENQDSVNSAKPLKCTAENAMQHKMPSNPCASQKMLQLKMNELAKEHQTLQENYKKVVARVEDDNRRIRKCVEDARLYGIQSFCKDVLALADILEKTTKGVTREDLANSNPTLKNLYEGLCLIDEELCKIFSKHGLEKMNSIGLKYNSAEHEIVLRVPSVEASPGTVVKIMKEGYKLHGRILRTAQVGLAIEAQPHFKER</sequence>
<dbReference type="OMA" id="QHELICH"/>
<accession>A0A401NHV6</accession>
<proteinExistence type="inferred from homology"/>
<dbReference type="GO" id="GO:0051082">
    <property type="term" value="F:unfolded protein binding"/>
    <property type="evidence" value="ECO:0007669"/>
    <property type="project" value="TreeGrafter"/>
</dbReference>
<dbReference type="GO" id="GO:0030150">
    <property type="term" value="P:protein import into mitochondrial matrix"/>
    <property type="evidence" value="ECO:0007669"/>
    <property type="project" value="TreeGrafter"/>
</dbReference>
<dbReference type="SUPFAM" id="SSF58014">
    <property type="entry name" value="Coiled-coil domain of nucleotide exchange factor GrpE"/>
    <property type="match status" value="1"/>
</dbReference>
<evidence type="ECO:0000256" key="2">
    <source>
        <dbReference type="ARBA" id="ARBA00023186"/>
    </source>
</evidence>
<dbReference type="SUPFAM" id="SSF51064">
    <property type="entry name" value="Head domain of nucleotide exchange factor GrpE"/>
    <property type="match status" value="1"/>
</dbReference>
<dbReference type="Pfam" id="PF01025">
    <property type="entry name" value="GrpE"/>
    <property type="match status" value="1"/>
</dbReference>
<dbReference type="OrthoDB" id="201635at2759"/>
<reference evidence="5 6" key="1">
    <citation type="journal article" date="2018" name="Nat. Ecol. Evol.">
        <title>Shark genomes provide insights into elasmobranch evolution and the origin of vertebrates.</title>
        <authorList>
            <person name="Hara Y"/>
            <person name="Yamaguchi K"/>
            <person name="Onimaru K"/>
            <person name="Kadota M"/>
            <person name="Koyanagi M"/>
            <person name="Keeley SD"/>
            <person name="Tatsumi K"/>
            <person name="Tanaka K"/>
            <person name="Motone F"/>
            <person name="Kageyama Y"/>
            <person name="Nozu R"/>
            <person name="Adachi N"/>
            <person name="Nishimura O"/>
            <person name="Nakagawa R"/>
            <person name="Tanegashima C"/>
            <person name="Kiyatake I"/>
            <person name="Matsumoto R"/>
            <person name="Murakumo K"/>
            <person name="Nishida K"/>
            <person name="Terakita A"/>
            <person name="Kuratani S"/>
            <person name="Sato K"/>
            <person name="Hyodo S Kuraku.S."/>
        </authorList>
    </citation>
    <scope>NUCLEOTIDE SEQUENCE [LARGE SCALE GENOMIC DNA]</scope>
</reference>
<dbReference type="PRINTS" id="PR00773">
    <property type="entry name" value="GRPEPROTEIN"/>
</dbReference>
<dbReference type="GO" id="GO:0051087">
    <property type="term" value="F:protein-folding chaperone binding"/>
    <property type="evidence" value="ECO:0007669"/>
    <property type="project" value="InterPro"/>
</dbReference>
<dbReference type="Proteomes" id="UP000288216">
    <property type="component" value="Unassembled WGS sequence"/>
</dbReference>
<dbReference type="CDD" id="cd00446">
    <property type="entry name" value="GrpE"/>
    <property type="match status" value="1"/>
</dbReference>
<dbReference type="GO" id="GO:0006457">
    <property type="term" value="P:protein folding"/>
    <property type="evidence" value="ECO:0007669"/>
    <property type="project" value="InterPro"/>
</dbReference>
<dbReference type="GO" id="GO:0000774">
    <property type="term" value="F:adenyl-nucleotide exchange factor activity"/>
    <property type="evidence" value="ECO:0007669"/>
    <property type="project" value="InterPro"/>
</dbReference>
<gene>
    <name evidence="5" type="ORF">scyTo_0012744</name>
</gene>
<evidence type="ECO:0000256" key="1">
    <source>
        <dbReference type="ARBA" id="ARBA00009054"/>
    </source>
</evidence>
<keyword evidence="4" id="KW-0175">Coiled coil</keyword>
<dbReference type="EMBL" id="BFAA01006253">
    <property type="protein sequence ID" value="GCB60456.1"/>
    <property type="molecule type" value="Genomic_DNA"/>
</dbReference>
<evidence type="ECO:0000313" key="5">
    <source>
        <dbReference type="EMBL" id="GCB60456.1"/>
    </source>
</evidence>
<organism evidence="5 6">
    <name type="scientific">Scyliorhinus torazame</name>
    <name type="common">Cloudy catshark</name>
    <name type="synonym">Catulus torazame</name>
    <dbReference type="NCBI Taxonomy" id="75743"/>
    <lineage>
        <taxon>Eukaryota</taxon>
        <taxon>Metazoa</taxon>
        <taxon>Chordata</taxon>
        <taxon>Craniata</taxon>
        <taxon>Vertebrata</taxon>
        <taxon>Chondrichthyes</taxon>
        <taxon>Elasmobranchii</taxon>
        <taxon>Galeomorphii</taxon>
        <taxon>Galeoidea</taxon>
        <taxon>Carcharhiniformes</taxon>
        <taxon>Scyliorhinidae</taxon>
        <taxon>Scyliorhinus</taxon>
    </lineage>
</organism>
<dbReference type="STRING" id="75743.A0A401NHV6"/>
<evidence type="ECO:0000256" key="3">
    <source>
        <dbReference type="RuleBase" id="RU004478"/>
    </source>
</evidence>
<dbReference type="AlphaFoldDB" id="A0A401NHV6"/>
<dbReference type="GO" id="GO:0042803">
    <property type="term" value="F:protein homodimerization activity"/>
    <property type="evidence" value="ECO:0007669"/>
    <property type="project" value="InterPro"/>
</dbReference>
<dbReference type="InterPro" id="IPR009012">
    <property type="entry name" value="GrpE_head"/>
</dbReference>
<evidence type="ECO:0008006" key="7">
    <source>
        <dbReference type="Google" id="ProtNLM"/>
    </source>
</evidence>
<dbReference type="InterPro" id="IPR013805">
    <property type="entry name" value="GrpE_CC"/>
</dbReference>
<dbReference type="Gene3D" id="2.30.22.10">
    <property type="entry name" value="Head domain of nucleotide exchange factor GrpE"/>
    <property type="match status" value="1"/>
</dbReference>
<evidence type="ECO:0000256" key="4">
    <source>
        <dbReference type="SAM" id="Coils"/>
    </source>
</evidence>
<dbReference type="HAMAP" id="MF_01151">
    <property type="entry name" value="GrpE"/>
    <property type="match status" value="1"/>
</dbReference>
<dbReference type="InterPro" id="IPR000740">
    <property type="entry name" value="GrpE"/>
</dbReference>
<keyword evidence="6" id="KW-1185">Reference proteome</keyword>
<feature type="non-terminal residue" evidence="5">
    <location>
        <position position="1"/>
    </location>
</feature>
<dbReference type="PANTHER" id="PTHR21237:SF10">
    <property type="entry name" value="GRPE PROTEIN HOMOLOG 2, MITOCHONDRIAL"/>
    <property type="match status" value="1"/>
</dbReference>
<dbReference type="Gene3D" id="3.90.20.20">
    <property type="match status" value="1"/>
</dbReference>